<comment type="function">
    <text evidence="1">Catalyzes the NAD(+)-dependent oxidative deamination of L-alanine to pyruvate, and the reverse reaction, the reductive amination of pyruvate.</text>
</comment>
<feature type="active site" description="Proton donor/acceptor" evidence="1">
    <location>
        <position position="64"/>
    </location>
</feature>
<dbReference type="GO" id="GO:0000286">
    <property type="term" value="F:alanine dehydrogenase activity"/>
    <property type="evidence" value="ECO:0007669"/>
    <property type="project" value="UniProtKB-UniRule"/>
</dbReference>
<accession>A0A0H1QXB4</accession>
<dbReference type="FunFam" id="3.40.50.720:FF:000311">
    <property type="entry name" value="Ornithine cyclodeaminase"/>
    <property type="match status" value="1"/>
</dbReference>
<dbReference type="PANTHER" id="PTHR13812">
    <property type="entry name" value="KETIMINE REDUCTASE MU-CRYSTALLIN"/>
    <property type="match status" value="1"/>
</dbReference>
<protein>
    <recommendedName>
        <fullName evidence="1">Alanine dehydrogenase</fullName>
        <shortName evidence="1">AlaDH</shortName>
        <ecNumber evidence="1">1.4.1.1</ecNumber>
    </recommendedName>
</protein>
<comment type="caution">
    <text evidence="2">The sequence shown here is derived from an EMBL/GenBank/DDBJ whole genome shotgun (WGS) entry which is preliminary data.</text>
</comment>
<dbReference type="OrthoDB" id="21421at2157"/>
<keyword evidence="1" id="KW-0520">NAD</keyword>
<keyword evidence="3" id="KW-1185">Reference proteome</keyword>
<proteinExistence type="inferred from homology"/>
<feature type="binding site" evidence="1">
    <location>
        <begin position="214"/>
        <end position="216"/>
    </location>
    <ligand>
        <name>NAD(+)</name>
        <dbReference type="ChEBI" id="CHEBI:57540"/>
    </ligand>
</feature>
<comment type="similarity">
    <text evidence="1">Belongs to the ornithine cyclodeaminase/mu-crystallin family. Archaeal alanine dehydrogenase subfamily.</text>
</comment>
<reference evidence="2 3" key="1">
    <citation type="journal article" date="2015" name="Int. J. Syst. Evol. Microbiol.">
        <title>Methanoculleus sediminis sp. nov., a methanogen from sediments near a submarine mud volcano.</title>
        <authorList>
            <person name="Chen S.C."/>
            <person name="Chen M.F."/>
            <person name="Lai M.C."/>
            <person name="Weng C.Y."/>
            <person name="Wu S.Y."/>
            <person name="Lin S."/>
            <person name="Yang T.F."/>
            <person name="Chen P.C."/>
        </authorList>
    </citation>
    <scope>NUCLEOTIDE SEQUENCE [LARGE SCALE GENOMIC DNA]</scope>
    <source>
        <strain evidence="2 3">S3Fa</strain>
    </source>
</reference>
<dbReference type="HAMAP" id="MF_00935">
    <property type="entry name" value="AlaDH_arch"/>
    <property type="match status" value="1"/>
</dbReference>
<dbReference type="EC" id="1.4.1.1" evidence="1"/>
<organism evidence="2 3">
    <name type="scientific">Methanoculleus sediminis</name>
    <dbReference type="NCBI Taxonomy" id="1550566"/>
    <lineage>
        <taxon>Archaea</taxon>
        <taxon>Methanobacteriati</taxon>
        <taxon>Methanobacteriota</taxon>
        <taxon>Stenosarchaea group</taxon>
        <taxon>Methanomicrobia</taxon>
        <taxon>Methanomicrobiales</taxon>
        <taxon>Methanomicrobiaceae</taxon>
        <taxon>Methanoculleus</taxon>
    </lineage>
</organism>
<feature type="binding site" evidence="1">
    <location>
        <position position="286"/>
    </location>
    <ligand>
        <name>NAD(+)</name>
        <dbReference type="ChEBI" id="CHEBI:57540"/>
    </ligand>
</feature>
<dbReference type="RefSeq" id="WP_048184813.1">
    <property type="nucleotide sequence ID" value="NZ_JXOJ01000005.1"/>
</dbReference>
<sequence length="313" mass="32988">MKYYPVHAGCPPYAEVNPAIEAAFAEHGRGGVQMPPKVYVTFVENGDFRTMPAYLPAQGIAGVKIVNVHPHNRTRGLPTVMALTVIIDITTGIPTAIINATELTALRTGAAGAVAAKYLAPRQPVTLGIVGAGRQAEAQVEATAAALAIEEIRVWSRTEKSAEAFAARYSDYNARSVPIERACDCDVLTTTTASTRPVVMADWIHEGMHINAIGADAPGKQELDPAILEKAEVFVDDPGQATHSGEINVPISTGHYDPARIAGTLGEVVIGKKGRSSPDAVTIFDSTGLAIQDLAIAALVLRDGDGGYELPFP</sequence>
<dbReference type="AlphaFoldDB" id="A0A0H1QXB4"/>
<feature type="binding site" evidence="1">
    <location>
        <position position="220"/>
    </location>
    <ligand>
        <name>NAD(+)</name>
        <dbReference type="ChEBI" id="CHEBI:57540"/>
    </ligand>
</feature>
<evidence type="ECO:0000313" key="3">
    <source>
        <dbReference type="Proteomes" id="UP000035301"/>
    </source>
</evidence>
<dbReference type="PANTHER" id="PTHR13812:SF19">
    <property type="entry name" value="KETIMINE REDUCTASE MU-CRYSTALLIN"/>
    <property type="match status" value="1"/>
</dbReference>
<dbReference type="STRING" id="1550566.SZ63_09785"/>
<comment type="caution">
    <text evidence="1">Lacks conserved residue(s) required for the propagation of feature annotation.</text>
</comment>
<dbReference type="EMBL" id="JXOJ01000005">
    <property type="protein sequence ID" value="KLK87585.1"/>
    <property type="molecule type" value="Genomic_DNA"/>
</dbReference>
<feature type="binding site" evidence="1">
    <location>
        <position position="107"/>
    </location>
    <ligand>
        <name>NAD(+)</name>
        <dbReference type="ChEBI" id="CHEBI:57540"/>
    </ligand>
</feature>
<dbReference type="GO" id="GO:0006522">
    <property type="term" value="P:alanine metabolic process"/>
    <property type="evidence" value="ECO:0007669"/>
    <property type="project" value="UniProtKB-UniRule"/>
</dbReference>
<evidence type="ECO:0000256" key="1">
    <source>
        <dbReference type="HAMAP-Rule" id="MF_00935"/>
    </source>
</evidence>
<name>A0A0H1QXB4_9EURY</name>
<dbReference type="SUPFAM" id="SSF51735">
    <property type="entry name" value="NAD(P)-binding Rossmann-fold domains"/>
    <property type="match status" value="1"/>
</dbReference>
<dbReference type="InterPro" id="IPR028609">
    <property type="entry name" value="AlaDH_arch-typ"/>
</dbReference>
<dbReference type="InterPro" id="IPR003462">
    <property type="entry name" value="ODC_Mu_crystall"/>
</dbReference>
<dbReference type="Proteomes" id="UP000035301">
    <property type="component" value="Unassembled WGS sequence"/>
</dbReference>
<dbReference type="GO" id="GO:0005737">
    <property type="term" value="C:cytoplasm"/>
    <property type="evidence" value="ECO:0007669"/>
    <property type="project" value="TreeGrafter"/>
</dbReference>
<dbReference type="Gene3D" id="3.30.1780.10">
    <property type="entry name" value="ornithine cyclodeaminase, domain 1"/>
    <property type="match status" value="1"/>
</dbReference>
<dbReference type="Gene3D" id="3.40.50.720">
    <property type="entry name" value="NAD(P)-binding Rossmann-like Domain"/>
    <property type="match status" value="1"/>
</dbReference>
<keyword evidence="1 2" id="KW-0560">Oxidoreductase</keyword>
<dbReference type="GO" id="GO:0051287">
    <property type="term" value="F:NAD binding"/>
    <property type="evidence" value="ECO:0007669"/>
    <property type="project" value="UniProtKB-UniRule"/>
</dbReference>
<keyword evidence="1" id="KW-0547">Nucleotide-binding</keyword>
<dbReference type="PIRSF" id="PIRSF001439">
    <property type="entry name" value="CryM"/>
    <property type="match status" value="1"/>
</dbReference>
<gene>
    <name evidence="1" type="primary">ala</name>
    <name evidence="2" type="ORF">SZ63_09785</name>
</gene>
<dbReference type="PATRIC" id="fig|1550566.3.peg.2130"/>
<dbReference type="InterPro" id="IPR023401">
    <property type="entry name" value="ODC_N"/>
</dbReference>
<dbReference type="Pfam" id="PF02423">
    <property type="entry name" value="OCD_Mu_crystall"/>
    <property type="match status" value="1"/>
</dbReference>
<comment type="catalytic activity">
    <reaction evidence="1">
        <text>L-alanine + NAD(+) + H2O = pyruvate + NH4(+) + NADH + H(+)</text>
        <dbReference type="Rhea" id="RHEA:18405"/>
        <dbReference type="ChEBI" id="CHEBI:15361"/>
        <dbReference type="ChEBI" id="CHEBI:15377"/>
        <dbReference type="ChEBI" id="CHEBI:15378"/>
        <dbReference type="ChEBI" id="CHEBI:28938"/>
        <dbReference type="ChEBI" id="CHEBI:57540"/>
        <dbReference type="ChEBI" id="CHEBI:57945"/>
        <dbReference type="ChEBI" id="CHEBI:57972"/>
        <dbReference type="EC" id="1.4.1.1"/>
    </reaction>
</comment>
<dbReference type="InterPro" id="IPR036291">
    <property type="entry name" value="NAD(P)-bd_dom_sf"/>
</dbReference>
<feature type="binding site" evidence="1">
    <location>
        <begin position="134"/>
        <end position="135"/>
    </location>
    <ligand>
        <name>NAD(+)</name>
        <dbReference type="ChEBI" id="CHEBI:57540"/>
    </ligand>
</feature>
<evidence type="ECO:0000313" key="2">
    <source>
        <dbReference type="EMBL" id="KLK87585.1"/>
    </source>
</evidence>